<evidence type="ECO:0000313" key="2">
    <source>
        <dbReference type="EMBL" id="MPM85042.1"/>
    </source>
</evidence>
<name>A0A645D8V1_9ZZZZ</name>
<evidence type="ECO:0000256" key="1">
    <source>
        <dbReference type="SAM" id="MobiDB-lite"/>
    </source>
</evidence>
<protein>
    <recommendedName>
        <fullName evidence="3">ParB/Sulfiredoxin domain-containing protein</fullName>
    </recommendedName>
</protein>
<dbReference type="EMBL" id="VSSQ01033450">
    <property type="protein sequence ID" value="MPM85042.1"/>
    <property type="molecule type" value="Genomic_DNA"/>
</dbReference>
<proteinExistence type="predicted"/>
<organism evidence="2">
    <name type="scientific">bioreactor metagenome</name>
    <dbReference type="NCBI Taxonomy" id="1076179"/>
    <lineage>
        <taxon>unclassified sequences</taxon>
        <taxon>metagenomes</taxon>
        <taxon>ecological metagenomes</taxon>
    </lineage>
</organism>
<gene>
    <name evidence="2" type="ORF">SDC9_132119</name>
</gene>
<reference evidence="2" key="1">
    <citation type="submission" date="2019-08" db="EMBL/GenBank/DDBJ databases">
        <authorList>
            <person name="Kucharzyk K."/>
            <person name="Murdoch R.W."/>
            <person name="Higgins S."/>
            <person name="Loffler F."/>
        </authorList>
    </citation>
    <scope>NUCLEOTIDE SEQUENCE</scope>
</reference>
<feature type="region of interest" description="Disordered" evidence="1">
    <location>
        <begin position="1"/>
        <end position="29"/>
    </location>
</feature>
<dbReference type="AlphaFoldDB" id="A0A645D8V1"/>
<comment type="caution">
    <text evidence="2">The sequence shown here is derived from an EMBL/GenBank/DDBJ whole genome shotgun (WGS) entry which is preliminary data.</text>
</comment>
<accession>A0A645D8V1</accession>
<sequence>MKNRQKPTRRAVPPGYISQKLPGLFDRESPPSNRIRMIITSELRSEAPFNELFPPRPSLLAEITADMKQNGYDSGRPIIMGRASYDIAAVILS</sequence>
<evidence type="ECO:0008006" key="3">
    <source>
        <dbReference type="Google" id="ProtNLM"/>
    </source>
</evidence>